<sequence>MDKVKNPIIIDQNYCTAADPTKPKACKKQTSAVEFSNIRFKNIRGTSATKEAIKLDCSDTVPCRDVLLQDVKLIFHGGKHASATSICNNAKLTEAGSNVVPKTC</sequence>
<dbReference type="Gramene" id="HORVU.MOREX.r2.1HG0010910.1">
    <property type="protein sequence ID" value="HORVU.MOREX.r2.1HG0010910.1.CDS.1"/>
    <property type="gene ID" value="HORVU.MOREX.r2.1HG0010910"/>
</dbReference>
<dbReference type="EnsemblPlants" id="HORVU.MOREX.r3.1HG0014260.1">
    <property type="protein sequence ID" value="HORVU.MOREX.r3.1HG0014260.1.CDS1"/>
    <property type="gene ID" value="HORVU.MOREX.r3.1HG0014260"/>
</dbReference>
<evidence type="ECO:0000256" key="1">
    <source>
        <dbReference type="ARBA" id="ARBA00004191"/>
    </source>
</evidence>
<reference evidence="10" key="1">
    <citation type="journal article" date="2012" name="Nature">
        <title>A physical, genetic and functional sequence assembly of the barley genome.</title>
        <authorList>
            <consortium name="The International Barley Genome Sequencing Consortium"/>
            <person name="Mayer K.F."/>
            <person name="Waugh R."/>
            <person name="Brown J.W."/>
            <person name="Schulman A."/>
            <person name="Langridge P."/>
            <person name="Platzer M."/>
            <person name="Fincher G.B."/>
            <person name="Muehlbauer G.J."/>
            <person name="Sato K."/>
            <person name="Close T.J."/>
            <person name="Wise R.P."/>
            <person name="Stein N."/>
        </authorList>
    </citation>
    <scope>NUCLEOTIDE SEQUENCE [LARGE SCALE GENOMIC DNA]</scope>
    <source>
        <strain evidence="10">cv. Morex</strain>
    </source>
</reference>
<keyword evidence="7" id="KW-0961">Cell wall biogenesis/degradation</keyword>
<evidence type="ECO:0008006" key="11">
    <source>
        <dbReference type="Google" id="ProtNLM"/>
    </source>
</evidence>
<keyword evidence="10" id="KW-1185">Reference proteome</keyword>
<evidence type="ECO:0000256" key="6">
    <source>
        <dbReference type="ARBA" id="ARBA00023295"/>
    </source>
</evidence>
<dbReference type="Gramene" id="HORVU.MOREX.r3.1HG0014260.1">
    <property type="protein sequence ID" value="HORVU.MOREX.r3.1HG0014260.1.CDS1"/>
    <property type="gene ID" value="HORVU.MOREX.r3.1HG0014260"/>
</dbReference>
<keyword evidence="5 8" id="KW-0378">Hydrolase</keyword>
<keyword evidence="6 8" id="KW-0326">Glycosidase</keyword>
<dbReference type="SMR" id="A0A8I6WZX1"/>
<comment type="subcellular location">
    <subcellularLocation>
        <location evidence="1">Secreted</location>
        <location evidence="1">Cell wall</location>
    </subcellularLocation>
</comment>
<organism evidence="9 10">
    <name type="scientific">Hordeum vulgare subsp. vulgare</name>
    <name type="common">Domesticated barley</name>
    <dbReference type="NCBI Taxonomy" id="112509"/>
    <lineage>
        <taxon>Eukaryota</taxon>
        <taxon>Viridiplantae</taxon>
        <taxon>Streptophyta</taxon>
        <taxon>Embryophyta</taxon>
        <taxon>Tracheophyta</taxon>
        <taxon>Spermatophyta</taxon>
        <taxon>Magnoliopsida</taxon>
        <taxon>Liliopsida</taxon>
        <taxon>Poales</taxon>
        <taxon>Poaceae</taxon>
        <taxon>BOP clade</taxon>
        <taxon>Pooideae</taxon>
        <taxon>Triticodae</taxon>
        <taxon>Triticeae</taxon>
        <taxon>Hordeinae</taxon>
        <taxon>Hordeum</taxon>
    </lineage>
</organism>
<dbReference type="GO" id="GO:0005975">
    <property type="term" value="P:carbohydrate metabolic process"/>
    <property type="evidence" value="ECO:0007669"/>
    <property type="project" value="InterPro"/>
</dbReference>
<dbReference type="Proteomes" id="UP000011116">
    <property type="component" value="Chromosome 1H"/>
</dbReference>
<proteinExistence type="inferred from homology"/>
<dbReference type="Gene3D" id="2.160.20.10">
    <property type="entry name" value="Single-stranded right-handed beta-helix, Pectin lyase-like"/>
    <property type="match status" value="1"/>
</dbReference>
<dbReference type="InterPro" id="IPR011050">
    <property type="entry name" value="Pectin_lyase_fold/virulence"/>
</dbReference>
<dbReference type="InterPro" id="IPR012334">
    <property type="entry name" value="Pectin_lyas_fold"/>
</dbReference>
<dbReference type="InterPro" id="IPR000743">
    <property type="entry name" value="Glyco_hydro_28"/>
</dbReference>
<protein>
    <recommendedName>
        <fullName evidence="11">Polygalacturonase</fullName>
    </recommendedName>
</protein>
<reference evidence="9" key="3">
    <citation type="submission" date="2022-01" db="UniProtKB">
        <authorList>
            <consortium name="EnsemblPlants"/>
        </authorList>
    </citation>
    <scope>IDENTIFICATION</scope>
    <source>
        <strain evidence="9">subsp. vulgare</strain>
    </source>
</reference>
<comment type="similarity">
    <text evidence="2 8">Belongs to the glycosyl hydrolase 28 family.</text>
</comment>
<dbReference type="SUPFAM" id="SSF51126">
    <property type="entry name" value="Pectin lyase-like"/>
    <property type="match status" value="1"/>
</dbReference>
<dbReference type="AlphaFoldDB" id="A0A8I6WZX1"/>
<reference evidence="9" key="2">
    <citation type="submission" date="2020-10" db="EMBL/GenBank/DDBJ databases">
        <authorList>
            <person name="Scholz U."/>
            <person name="Mascher M."/>
            <person name="Fiebig A."/>
        </authorList>
    </citation>
    <scope>NUCLEOTIDE SEQUENCE [LARGE SCALE GENOMIC DNA]</scope>
    <source>
        <strain evidence="9">cv. Morex</strain>
    </source>
</reference>
<evidence type="ECO:0000256" key="2">
    <source>
        <dbReference type="ARBA" id="ARBA00008834"/>
    </source>
</evidence>
<name>A0A8I6WZX1_HORVV</name>
<dbReference type="Pfam" id="PF00295">
    <property type="entry name" value="Glyco_hydro_28"/>
    <property type="match status" value="1"/>
</dbReference>
<keyword evidence="3" id="KW-0134">Cell wall</keyword>
<keyword evidence="4" id="KW-0964">Secreted</keyword>
<evidence type="ECO:0000256" key="7">
    <source>
        <dbReference type="ARBA" id="ARBA00023316"/>
    </source>
</evidence>
<evidence type="ECO:0000256" key="3">
    <source>
        <dbReference type="ARBA" id="ARBA00022512"/>
    </source>
</evidence>
<evidence type="ECO:0000256" key="5">
    <source>
        <dbReference type="ARBA" id="ARBA00022801"/>
    </source>
</evidence>
<dbReference type="PANTHER" id="PTHR31375">
    <property type="match status" value="1"/>
</dbReference>
<accession>A0A8I6WZX1</accession>
<evidence type="ECO:0000313" key="10">
    <source>
        <dbReference type="Proteomes" id="UP000011116"/>
    </source>
</evidence>
<dbReference type="GO" id="GO:0071555">
    <property type="term" value="P:cell wall organization"/>
    <property type="evidence" value="ECO:0007669"/>
    <property type="project" value="UniProtKB-KW"/>
</dbReference>
<evidence type="ECO:0000256" key="4">
    <source>
        <dbReference type="ARBA" id="ARBA00022525"/>
    </source>
</evidence>
<evidence type="ECO:0000313" key="9">
    <source>
        <dbReference type="EnsemblPlants" id="HORVU.MOREX.r3.1HG0014260.1.CDS1"/>
    </source>
</evidence>
<evidence type="ECO:0000256" key="8">
    <source>
        <dbReference type="RuleBase" id="RU361169"/>
    </source>
</evidence>
<dbReference type="GO" id="GO:0004650">
    <property type="term" value="F:polygalacturonase activity"/>
    <property type="evidence" value="ECO:0007669"/>
    <property type="project" value="InterPro"/>
</dbReference>